<sequence length="49" mass="5531">MRIPTIDDPYLSIKSTKNDSNALGGGTGSTKTFAFRRNVSLYWNYVINF</sequence>
<dbReference type="EMBL" id="LT633400">
    <property type="protein sequence ID" value="SFZ71918.1"/>
    <property type="molecule type" value="Genomic_DNA"/>
</dbReference>
<dbReference type="AlphaFoldDB" id="A0A1M4NHD3"/>
<accession>A0A1M4NHD3</accession>
<gene>
    <name evidence="1" type="primary">omp975</name>
</gene>
<evidence type="ECO:0000313" key="1">
    <source>
        <dbReference type="EMBL" id="SFZ71918.1"/>
    </source>
</evidence>
<name>A0A1M4NHD3_HELBI</name>
<organism evidence="1">
    <name type="scientific">Helicobacter bizzozeronii</name>
    <dbReference type="NCBI Taxonomy" id="56877"/>
    <lineage>
        <taxon>Bacteria</taxon>
        <taxon>Pseudomonadati</taxon>
        <taxon>Campylobacterota</taxon>
        <taxon>Epsilonproteobacteria</taxon>
        <taxon>Campylobacterales</taxon>
        <taxon>Helicobacteraceae</taxon>
        <taxon>Helicobacter</taxon>
    </lineage>
</organism>
<dbReference type="InterPro" id="IPR002718">
    <property type="entry name" value="OMP_Helicobacter"/>
</dbReference>
<proteinExistence type="predicted"/>
<dbReference type="Pfam" id="PF01856">
    <property type="entry name" value="HP_OMP"/>
    <property type="match status" value="1"/>
</dbReference>
<protein>
    <submittedName>
        <fullName evidence="1">OMP975</fullName>
    </submittedName>
</protein>
<reference evidence="1" key="1">
    <citation type="submission" date="2016-10" db="EMBL/GenBank/DDBJ databases">
        <title>Proteomic and phylogenetic analysis of the outer membrane protein repertoire of gastric Helicobacter species.</title>
        <authorList>
            <person name="Joosten M."/>
        </authorList>
    </citation>
    <scope>NUCLEOTIDE SEQUENCE</scope>
    <source>
        <strain evidence="1">M7</strain>
    </source>
</reference>